<protein>
    <recommendedName>
        <fullName evidence="6">Transmembrane protein</fullName>
    </recommendedName>
</protein>
<feature type="transmembrane region" description="Helical" evidence="2">
    <location>
        <begin position="86"/>
        <end position="108"/>
    </location>
</feature>
<dbReference type="PANTHER" id="PTHR34558">
    <property type="entry name" value="EXPRESSED PROTEIN"/>
    <property type="match status" value="1"/>
</dbReference>
<gene>
    <name evidence="4" type="ORF">Sjap_003429</name>
</gene>
<dbReference type="EMBL" id="JBBNAE010000001">
    <property type="protein sequence ID" value="KAK9155949.1"/>
    <property type="molecule type" value="Genomic_DNA"/>
</dbReference>
<name>A0AAP0PVF8_9MAGN</name>
<dbReference type="PANTHER" id="PTHR34558:SF4">
    <property type="entry name" value="TRANSMEMBRANE PROTEIN"/>
    <property type="match status" value="1"/>
</dbReference>
<accession>A0AAP0PVF8</accession>
<organism evidence="4 5">
    <name type="scientific">Stephania japonica</name>
    <dbReference type="NCBI Taxonomy" id="461633"/>
    <lineage>
        <taxon>Eukaryota</taxon>
        <taxon>Viridiplantae</taxon>
        <taxon>Streptophyta</taxon>
        <taxon>Embryophyta</taxon>
        <taxon>Tracheophyta</taxon>
        <taxon>Spermatophyta</taxon>
        <taxon>Magnoliopsida</taxon>
        <taxon>Ranunculales</taxon>
        <taxon>Menispermaceae</taxon>
        <taxon>Menispermoideae</taxon>
        <taxon>Cissampelideae</taxon>
        <taxon>Stephania</taxon>
    </lineage>
</organism>
<keyword evidence="2" id="KW-1133">Transmembrane helix</keyword>
<proteinExistence type="predicted"/>
<dbReference type="PROSITE" id="PS51257">
    <property type="entry name" value="PROKAR_LIPOPROTEIN"/>
    <property type="match status" value="1"/>
</dbReference>
<feature type="signal peptide" evidence="3">
    <location>
        <begin position="1"/>
        <end position="19"/>
    </location>
</feature>
<keyword evidence="2" id="KW-0812">Transmembrane</keyword>
<dbReference type="AlphaFoldDB" id="A0AAP0PVF8"/>
<feature type="region of interest" description="Disordered" evidence="1">
    <location>
        <begin position="26"/>
        <end position="85"/>
    </location>
</feature>
<feature type="chain" id="PRO_5042915522" description="Transmembrane protein" evidence="3">
    <location>
        <begin position="20"/>
        <end position="123"/>
    </location>
</feature>
<dbReference type="Proteomes" id="UP001417504">
    <property type="component" value="Unassembled WGS sequence"/>
</dbReference>
<sequence>MGRLMFVVVVLIGFFVVMGSCSSSVEGHSGSDEPNHRGVANTVAEAPLNWRSGEEESEESMSSDAAAAPEIRRLGQHQRHHSDKSIAGGGVIIGGLATAVFAAVFCYIRVTRKHNVDRGTATV</sequence>
<reference evidence="4 5" key="1">
    <citation type="submission" date="2024-01" db="EMBL/GenBank/DDBJ databases">
        <title>Genome assemblies of Stephania.</title>
        <authorList>
            <person name="Yang L."/>
        </authorList>
    </citation>
    <scope>NUCLEOTIDE SEQUENCE [LARGE SCALE GENOMIC DNA]</scope>
    <source>
        <strain evidence="4">QJT</strain>
        <tissue evidence="4">Leaf</tissue>
    </source>
</reference>
<comment type="caution">
    <text evidence="4">The sequence shown here is derived from an EMBL/GenBank/DDBJ whole genome shotgun (WGS) entry which is preliminary data.</text>
</comment>
<evidence type="ECO:0000256" key="3">
    <source>
        <dbReference type="SAM" id="SignalP"/>
    </source>
</evidence>
<evidence type="ECO:0008006" key="6">
    <source>
        <dbReference type="Google" id="ProtNLM"/>
    </source>
</evidence>
<evidence type="ECO:0000313" key="4">
    <source>
        <dbReference type="EMBL" id="KAK9155949.1"/>
    </source>
</evidence>
<keyword evidence="5" id="KW-1185">Reference proteome</keyword>
<keyword evidence="3" id="KW-0732">Signal</keyword>
<keyword evidence="2" id="KW-0472">Membrane</keyword>
<evidence type="ECO:0000313" key="5">
    <source>
        <dbReference type="Proteomes" id="UP001417504"/>
    </source>
</evidence>
<evidence type="ECO:0000256" key="1">
    <source>
        <dbReference type="SAM" id="MobiDB-lite"/>
    </source>
</evidence>
<evidence type="ECO:0000256" key="2">
    <source>
        <dbReference type="SAM" id="Phobius"/>
    </source>
</evidence>